<dbReference type="AlphaFoldDB" id="A0A816BDL5"/>
<name>A0A816BDL5_9BILA</name>
<dbReference type="GO" id="GO:0008270">
    <property type="term" value="F:zinc ion binding"/>
    <property type="evidence" value="ECO:0007669"/>
    <property type="project" value="UniProtKB-KW"/>
</dbReference>
<dbReference type="Proteomes" id="UP000681722">
    <property type="component" value="Unassembled WGS sequence"/>
</dbReference>
<dbReference type="PROSITE" id="PS50966">
    <property type="entry name" value="ZF_SWIM"/>
    <property type="match status" value="1"/>
</dbReference>
<dbReference type="EMBL" id="CAJOBC010103883">
    <property type="protein sequence ID" value="CAF4488636.1"/>
    <property type="molecule type" value="Genomic_DNA"/>
</dbReference>
<keyword evidence="5" id="KW-1185">Reference proteome</keyword>
<feature type="domain" description="SWIM-type" evidence="2">
    <location>
        <begin position="171"/>
        <end position="201"/>
    </location>
</feature>
<proteinExistence type="predicted"/>
<sequence>MAKRQWIFADRFLNRSDFHSYINDQNISIKRTEQTNGGQKITYRCSECRKFPQCDFQIRCLMKDENEYIASTSNTHNHSNRNATTPELEWSEKSVLNGFRTCPSVSIKQEKVAWKWKNGLDKSSILYWYGHTHVVPSSYCKQYTSSTWLHAYNTMPWTQFDEFSSWLYAGRLVTIPMMCSCKTNLKTYICKHAVGIMMHFGFYVVSDPGKLEDLGKRRRRPKKATSALCR</sequence>
<gene>
    <name evidence="3" type="ORF">GPM918_LOCUS42866</name>
    <name evidence="4" type="ORF">SRO942_LOCUS44211</name>
</gene>
<dbReference type="EMBL" id="CAJNOQ010037245">
    <property type="protein sequence ID" value="CAF1607746.1"/>
    <property type="molecule type" value="Genomic_DNA"/>
</dbReference>
<evidence type="ECO:0000259" key="2">
    <source>
        <dbReference type="PROSITE" id="PS50966"/>
    </source>
</evidence>
<keyword evidence="1" id="KW-0479">Metal-binding</keyword>
<reference evidence="3" key="1">
    <citation type="submission" date="2021-02" db="EMBL/GenBank/DDBJ databases">
        <authorList>
            <person name="Nowell W R."/>
        </authorList>
    </citation>
    <scope>NUCLEOTIDE SEQUENCE</scope>
</reference>
<organism evidence="3 5">
    <name type="scientific">Didymodactylos carnosus</name>
    <dbReference type="NCBI Taxonomy" id="1234261"/>
    <lineage>
        <taxon>Eukaryota</taxon>
        <taxon>Metazoa</taxon>
        <taxon>Spiralia</taxon>
        <taxon>Gnathifera</taxon>
        <taxon>Rotifera</taxon>
        <taxon>Eurotatoria</taxon>
        <taxon>Bdelloidea</taxon>
        <taxon>Philodinida</taxon>
        <taxon>Philodinidae</taxon>
        <taxon>Didymodactylos</taxon>
    </lineage>
</organism>
<keyword evidence="1" id="KW-0862">Zinc</keyword>
<comment type="caution">
    <text evidence="3">The sequence shown here is derived from an EMBL/GenBank/DDBJ whole genome shotgun (WGS) entry which is preliminary data.</text>
</comment>
<protein>
    <recommendedName>
        <fullName evidence="2">SWIM-type domain-containing protein</fullName>
    </recommendedName>
</protein>
<evidence type="ECO:0000313" key="5">
    <source>
        <dbReference type="Proteomes" id="UP000663829"/>
    </source>
</evidence>
<dbReference type="InterPro" id="IPR007527">
    <property type="entry name" value="Znf_SWIM"/>
</dbReference>
<keyword evidence="1" id="KW-0863">Zinc-finger</keyword>
<dbReference type="Proteomes" id="UP000663829">
    <property type="component" value="Unassembled WGS sequence"/>
</dbReference>
<accession>A0A816BDL5</accession>
<evidence type="ECO:0000256" key="1">
    <source>
        <dbReference type="PROSITE-ProRule" id="PRU00325"/>
    </source>
</evidence>
<evidence type="ECO:0000313" key="3">
    <source>
        <dbReference type="EMBL" id="CAF1607746.1"/>
    </source>
</evidence>
<evidence type="ECO:0000313" key="4">
    <source>
        <dbReference type="EMBL" id="CAF4488636.1"/>
    </source>
</evidence>